<evidence type="ECO:0000256" key="2">
    <source>
        <dbReference type="HAMAP-Rule" id="MF_00274"/>
    </source>
</evidence>
<keyword evidence="3" id="KW-0175">Coiled coil</keyword>
<comment type="subunit">
    <text evidence="2">Homodimer.</text>
</comment>
<evidence type="ECO:0000313" key="6">
    <source>
        <dbReference type="Proteomes" id="UP000805614"/>
    </source>
</evidence>
<dbReference type="PIRSF" id="PIRSF004555">
    <property type="entry name" value="UCP004555"/>
    <property type="match status" value="1"/>
</dbReference>
<dbReference type="EMBL" id="JABVEC010000007">
    <property type="protein sequence ID" value="MBC6466092.1"/>
    <property type="molecule type" value="Genomic_DNA"/>
</dbReference>
<keyword evidence="6" id="KW-1185">Reference proteome</keyword>
<evidence type="ECO:0000256" key="4">
    <source>
        <dbReference type="SAM" id="MobiDB-lite"/>
    </source>
</evidence>
<comment type="caution">
    <text evidence="5">The sequence shown here is derived from an EMBL/GenBank/DDBJ whole genome shotgun (WGS) entry which is preliminary data.</text>
</comment>
<organism evidence="5 6">
    <name type="scientific">Actinomadura alba</name>
    <dbReference type="NCBI Taxonomy" id="406431"/>
    <lineage>
        <taxon>Bacteria</taxon>
        <taxon>Bacillati</taxon>
        <taxon>Actinomycetota</taxon>
        <taxon>Actinomycetes</taxon>
        <taxon>Streptosporangiales</taxon>
        <taxon>Thermomonosporaceae</taxon>
        <taxon>Actinomadura</taxon>
    </lineage>
</organism>
<feature type="compositionally biased region" description="Gly residues" evidence="4">
    <location>
        <begin position="105"/>
        <end position="117"/>
    </location>
</feature>
<protein>
    <recommendedName>
        <fullName evidence="2">Nucleoid-associated protein HKK74_11350</fullName>
    </recommendedName>
</protein>
<dbReference type="PANTHER" id="PTHR33449">
    <property type="entry name" value="NUCLEOID-ASSOCIATED PROTEIN YBAB"/>
    <property type="match status" value="1"/>
</dbReference>
<comment type="similarity">
    <text evidence="2">Belongs to the YbaB/EbfC family.</text>
</comment>
<keyword evidence="2" id="KW-0963">Cytoplasm</keyword>
<dbReference type="Gene3D" id="3.30.1310.10">
    <property type="entry name" value="Nucleoid-associated protein YbaB-like domain"/>
    <property type="match status" value="1"/>
</dbReference>
<feature type="coiled-coil region" evidence="3">
    <location>
        <begin position="9"/>
        <end position="36"/>
    </location>
</feature>
<gene>
    <name evidence="5" type="ORF">HKK74_11350</name>
</gene>
<reference evidence="5 6" key="1">
    <citation type="submission" date="2020-06" db="EMBL/GenBank/DDBJ databases">
        <title>Actinomadura xiongansis sp. nov., isolated from soil of Baiyangdian.</title>
        <authorList>
            <person name="Zhang X."/>
        </authorList>
    </citation>
    <scope>NUCLEOTIDE SEQUENCE [LARGE SCALE GENOMIC DNA]</scope>
    <source>
        <strain evidence="5 6">HBUM206468</strain>
    </source>
</reference>
<evidence type="ECO:0000256" key="1">
    <source>
        <dbReference type="ARBA" id="ARBA00023125"/>
    </source>
</evidence>
<accession>A0ABR7LNP1</accession>
<dbReference type="HAMAP" id="MF_00274">
    <property type="entry name" value="DNA_YbaB_EbfC"/>
    <property type="match status" value="1"/>
</dbReference>
<dbReference type="InterPro" id="IPR004401">
    <property type="entry name" value="YbaB/EbfC"/>
</dbReference>
<proteinExistence type="inferred from homology"/>
<evidence type="ECO:0000256" key="3">
    <source>
        <dbReference type="SAM" id="Coils"/>
    </source>
</evidence>
<feature type="region of interest" description="Disordered" evidence="4">
    <location>
        <begin position="97"/>
        <end position="117"/>
    </location>
</feature>
<dbReference type="RefSeq" id="WP_187243118.1">
    <property type="nucleotide sequence ID" value="NZ_BAAAOK010000057.1"/>
</dbReference>
<dbReference type="InterPro" id="IPR036894">
    <property type="entry name" value="YbaB-like_sf"/>
</dbReference>
<comment type="function">
    <text evidence="2">Binds to DNA and alters its conformation. May be involved in regulation of gene expression, nucleoid organization and DNA protection.</text>
</comment>
<sequence length="117" mass="12121">MESGGELNFQHVLEQAQRMNEQLLSAQQELVETEVEGTAGGGLVSVTVNGTGEILELVIDPKAIDPGDPQDTAETLADLVLAAIRDAGRAAQEIQEEKMGPLTEGLGGAGFPGLPGL</sequence>
<name>A0ABR7LNP1_9ACTN</name>
<keyword evidence="1 2" id="KW-0238">DNA-binding</keyword>
<dbReference type="NCBIfam" id="TIGR00103">
    <property type="entry name" value="DNA_YbaB_EbfC"/>
    <property type="match status" value="1"/>
</dbReference>
<dbReference type="PANTHER" id="PTHR33449:SF1">
    <property type="entry name" value="NUCLEOID-ASSOCIATED PROTEIN YBAB"/>
    <property type="match status" value="1"/>
</dbReference>
<dbReference type="SUPFAM" id="SSF82607">
    <property type="entry name" value="YbaB-like"/>
    <property type="match status" value="1"/>
</dbReference>
<dbReference type="Pfam" id="PF02575">
    <property type="entry name" value="YbaB_DNA_bd"/>
    <property type="match status" value="1"/>
</dbReference>
<dbReference type="Proteomes" id="UP000805614">
    <property type="component" value="Unassembled WGS sequence"/>
</dbReference>
<evidence type="ECO:0000313" key="5">
    <source>
        <dbReference type="EMBL" id="MBC6466092.1"/>
    </source>
</evidence>
<comment type="subcellular location">
    <subcellularLocation>
        <location evidence="2">Cytoplasm</location>
        <location evidence="2">Nucleoid</location>
    </subcellularLocation>
</comment>